<keyword evidence="1" id="KW-0732">Signal</keyword>
<dbReference type="InterPro" id="IPR043750">
    <property type="entry name" value="DUF5695"/>
</dbReference>
<evidence type="ECO:0000313" key="3">
    <source>
        <dbReference type="Proteomes" id="UP000799764"/>
    </source>
</evidence>
<accession>A0A9P4UIL9</accession>
<dbReference type="Proteomes" id="UP000799764">
    <property type="component" value="Unassembled WGS sequence"/>
</dbReference>
<proteinExistence type="predicted"/>
<name>A0A9P4UIL9_9PLEO</name>
<comment type="caution">
    <text evidence="2">The sequence shown here is derived from an EMBL/GenBank/DDBJ whole genome shotgun (WGS) entry which is preliminary data.</text>
</comment>
<organism evidence="2 3">
    <name type="scientific">Karstenula rhodostoma CBS 690.94</name>
    <dbReference type="NCBI Taxonomy" id="1392251"/>
    <lineage>
        <taxon>Eukaryota</taxon>
        <taxon>Fungi</taxon>
        <taxon>Dikarya</taxon>
        <taxon>Ascomycota</taxon>
        <taxon>Pezizomycotina</taxon>
        <taxon>Dothideomycetes</taxon>
        <taxon>Pleosporomycetidae</taxon>
        <taxon>Pleosporales</taxon>
        <taxon>Massarineae</taxon>
        <taxon>Didymosphaeriaceae</taxon>
        <taxon>Karstenula</taxon>
    </lineage>
</organism>
<evidence type="ECO:0000256" key="1">
    <source>
        <dbReference type="SAM" id="SignalP"/>
    </source>
</evidence>
<dbReference type="AlphaFoldDB" id="A0A9P4UIL9"/>
<evidence type="ECO:0008006" key="4">
    <source>
        <dbReference type="Google" id="ProtNLM"/>
    </source>
</evidence>
<protein>
    <recommendedName>
        <fullName evidence="4">Glycoside hydrolase family 43 protein</fullName>
    </recommendedName>
</protein>
<feature type="signal peptide" evidence="1">
    <location>
        <begin position="1"/>
        <end position="22"/>
    </location>
</feature>
<dbReference type="EMBL" id="MU001493">
    <property type="protein sequence ID" value="KAF2450442.1"/>
    <property type="molecule type" value="Genomic_DNA"/>
</dbReference>
<dbReference type="Pfam" id="PF18951">
    <property type="entry name" value="DUF5695"/>
    <property type="match status" value="1"/>
</dbReference>
<feature type="chain" id="PRO_5040404294" description="Glycoside hydrolase family 43 protein" evidence="1">
    <location>
        <begin position="23"/>
        <end position="902"/>
    </location>
</feature>
<keyword evidence="3" id="KW-1185">Reference proteome</keyword>
<reference evidence="2" key="1">
    <citation type="journal article" date="2020" name="Stud. Mycol.">
        <title>101 Dothideomycetes genomes: a test case for predicting lifestyles and emergence of pathogens.</title>
        <authorList>
            <person name="Haridas S."/>
            <person name="Albert R."/>
            <person name="Binder M."/>
            <person name="Bloem J."/>
            <person name="Labutti K."/>
            <person name="Salamov A."/>
            <person name="Andreopoulos B."/>
            <person name="Baker S."/>
            <person name="Barry K."/>
            <person name="Bills G."/>
            <person name="Bluhm B."/>
            <person name="Cannon C."/>
            <person name="Castanera R."/>
            <person name="Culley D."/>
            <person name="Daum C."/>
            <person name="Ezra D."/>
            <person name="Gonzalez J."/>
            <person name="Henrissat B."/>
            <person name="Kuo A."/>
            <person name="Liang C."/>
            <person name="Lipzen A."/>
            <person name="Lutzoni F."/>
            <person name="Magnuson J."/>
            <person name="Mondo S."/>
            <person name="Nolan M."/>
            <person name="Ohm R."/>
            <person name="Pangilinan J."/>
            <person name="Park H.-J."/>
            <person name="Ramirez L."/>
            <person name="Alfaro M."/>
            <person name="Sun H."/>
            <person name="Tritt A."/>
            <person name="Yoshinaga Y."/>
            <person name="Zwiers L.-H."/>
            <person name="Turgeon B."/>
            <person name="Goodwin S."/>
            <person name="Spatafora J."/>
            <person name="Crous P."/>
            <person name="Grigoriev I."/>
        </authorList>
    </citation>
    <scope>NUCLEOTIDE SEQUENCE</scope>
    <source>
        <strain evidence="2">CBS 690.94</strain>
    </source>
</reference>
<evidence type="ECO:0000313" key="2">
    <source>
        <dbReference type="EMBL" id="KAF2450442.1"/>
    </source>
</evidence>
<sequence>MLLPTSIMRVFLAGSLAALAAGQDNLGLSGGYTNLQSADFKGTIVKSSGTLASLNSSRTGFNFLPTDLLSQLAQNGAHHLGDITFRYRASNSASWIAVDSATSRKAVTQLTSLGTGVIAGADLAPTFGTARPLKVTREWLTSGSGLALRFNFTNTGSSPIELGSLGLPVAINNIFTNRLATDTQAKCSFADPYVGLDAGFVRVNSLSGTGNALVIAPLGASNFEAWRFLKESSGSFGYQGQTYEGNYEWQVHSLAYAQNEWKSTTPWNTATSKTLAAGDVYSVGVRFVLAESISTIEDAVVKSGTPLAVGIPGYVVPLDLTARLYLNYSSAVKTFDAADFTVTGPSTTSAGVLYSLTPKSSAWGRSRVTITYSDGKKQTVHYHITKSASSTLADMGNFFTTKAYFNKTSDPFNRAPSIMTYDHEVGAIVEQDSRVWIAGLSDEGGTGAYLATAMKEFVQPNAKEVSLFDDFVQDTIVGTIQQNGSFGVVASTFYYQPGVVDYTYNSALDWTSWTSWDKARAYPTRRAYNYVHPVAAYWSMYRIARDYPEQKLRQNWSWYLNRAYNTTQFCLSNRAANCDYGLVGLMGEWVLGELLEDLKREGLTSQVTALETTMRYRANLWETEAVPFGSEMAWDSTGQEGVYYWTNYFKLTKTPTKAINSIFGYMPTLAHWGWNGNARRYWDFNYGAKITQTERQLHHYGSGLNSLPMLNYYEQHPTDLYALRVGYGGNMAPLTNIHQDGFASAAFHSFPELLKWDPYSGDYGPGFLGLSLGQCVYILSNTKYGDVAFGGNLLSTSGASTVSVEPRDAVRRRVFIADLGLKAEISAGIISKVDFDKSGSTVTLTLASASRTGDLQAKAAIVWLKQPTSSSVEYKVDGTKAIRGGWGVDLSSGKATVRIVKA</sequence>
<gene>
    <name evidence="2" type="ORF">P171DRAFT_502915</name>
</gene>
<dbReference type="OrthoDB" id="2730619at2759"/>